<reference evidence="2 3" key="1">
    <citation type="submission" date="2022-10" db="EMBL/GenBank/DDBJ databases">
        <title>Chitinophaga nivalis PC15 sp. nov., isolated from Pyeongchang county, South Korea.</title>
        <authorList>
            <person name="Trinh H.N."/>
        </authorList>
    </citation>
    <scope>NUCLEOTIDE SEQUENCE [LARGE SCALE GENOMIC DNA]</scope>
    <source>
        <strain evidence="2 3">PC14</strain>
    </source>
</reference>
<dbReference type="InterPro" id="IPR026444">
    <property type="entry name" value="Secre_tail"/>
</dbReference>
<evidence type="ECO:0000313" key="2">
    <source>
        <dbReference type="EMBL" id="MCW3485885.1"/>
    </source>
</evidence>
<dbReference type="NCBIfam" id="TIGR04183">
    <property type="entry name" value="Por_Secre_tail"/>
    <property type="match status" value="1"/>
</dbReference>
<feature type="domain" description="Ig-like" evidence="1">
    <location>
        <begin position="361"/>
        <end position="438"/>
    </location>
</feature>
<comment type="caution">
    <text evidence="2">The sequence shown here is derived from an EMBL/GenBank/DDBJ whole genome shotgun (WGS) entry which is preliminary data.</text>
</comment>
<evidence type="ECO:0000259" key="1">
    <source>
        <dbReference type="Pfam" id="PF19081"/>
    </source>
</evidence>
<organism evidence="2 3">
    <name type="scientific">Chitinophaga nivalis</name>
    <dbReference type="NCBI Taxonomy" id="2991709"/>
    <lineage>
        <taxon>Bacteria</taxon>
        <taxon>Pseudomonadati</taxon>
        <taxon>Bacteroidota</taxon>
        <taxon>Chitinophagia</taxon>
        <taxon>Chitinophagales</taxon>
        <taxon>Chitinophagaceae</taxon>
        <taxon>Chitinophaga</taxon>
    </lineage>
</organism>
<sequence>MDNKFYLFRKIISCVILLLCLPGIHTYAQVYANSQSNGVTGICLLCGVSNPDNAVNNANLTDFSTLRITAGLLGVTVYQTLIFPSGSSIGCDSLIVSVGSSSTVLSVGLLAGVTVQTFNGATPNNDLQAVGTGNLRLLSYNRGEIILKPANVFDRVKIILNSNVIGLLTALDLYYAQRKSAIPPPVAPDSTAICQGSGTTLTATGISGATIRWYNAANGGTVLFTGNNYPVNPAVTTVYYAAAEVGNCQSSRKAVKVVVHPRPANPAYTLPQGALCGTVSVPITNHINGLNYNVYVFYKFPNKSADTAFTVINRNTLSIPDPNGFQHAQTEVYVQAVNPITGCVSDTVHKTYVLGGHSTIPDVDADSVVICKYDSTTLHGFTPLSTFSTIRWYTAPVGGTLLHTGNFYKVSPDTTTTYYASGAIVCEYPVRRAVKVIVRKLPDPDYTVPSGMLCGFPVLPVHNHQPGFNYNVRLVYTPIFGSGTFDTSFVVINSNNIPTPYYINEAPAVVDVYVQATDPLTGCRSDKVQMVFTTGGYSRQPSADADTVTICRGDSATLHAFSAVSNTPTIRWYNAPNGGTLLHTGNYYKVSPPAGTTYYASAAYECEHPLRKAVRVQVNNCLGQTVSTAATISKTPTVKQLKLFPNPTQGMLKLYEEKELTGSIIIIKNIAGFEVQRGVFSNDTFYLSAHLAPGIYFVQVITKAGTVHMAKIIYQP</sequence>
<feature type="domain" description="Ig-like" evidence="1">
    <location>
        <begin position="185"/>
        <end position="261"/>
    </location>
</feature>
<keyword evidence="3" id="KW-1185">Reference proteome</keyword>
<accession>A0ABT3IPJ0</accession>
<dbReference type="Pfam" id="PF19081">
    <property type="entry name" value="Ig_7"/>
    <property type="match status" value="3"/>
</dbReference>
<dbReference type="Proteomes" id="UP001207742">
    <property type="component" value="Unassembled WGS sequence"/>
</dbReference>
<name>A0ABT3IPJ0_9BACT</name>
<dbReference type="InterPro" id="IPR044023">
    <property type="entry name" value="Ig_7"/>
</dbReference>
<dbReference type="EMBL" id="JAPDNS010000002">
    <property type="protein sequence ID" value="MCW3485885.1"/>
    <property type="molecule type" value="Genomic_DNA"/>
</dbReference>
<dbReference type="RefSeq" id="WP_264732703.1">
    <property type="nucleotide sequence ID" value="NZ_JAPDNR010000001.1"/>
</dbReference>
<protein>
    <submittedName>
        <fullName evidence="2">T9SS type A sorting domain-containing protein</fullName>
    </submittedName>
</protein>
<feature type="domain" description="Ig-like" evidence="1">
    <location>
        <begin position="541"/>
        <end position="619"/>
    </location>
</feature>
<proteinExistence type="predicted"/>
<gene>
    <name evidence="2" type="ORF">OL497_18410</name>
</gene>
<evidence type="ECO:0000313" key="3">
    <source>
        <dbReference type="Proteomes" id="UP001207742"/>
    </source>
</evidence>